<dbReference type="PANTHER" id="PTHR16943">
    <property type="entry name" value="2-METHYLCITRATE DEHYDRATASE-RELATED"/>
    <property type="match status" value="1"/>
</dbReference>
<dbReference type="Pfam" id="PF03972">
    <property type="entry name" value="MmgE_PrpD_N"/>
    <property type="match status" value="1"/>
</dbReference>
<dbReference type="Gene3D" id="1.10.4100.10">
    <property type="entry name" value="2-methylcitrate dehydratase PrpD"/>
    <property type="match status" value="1"/>
</dbReference>
<comment type="caution">
    <text evidence="4">The sequence shown here is derived from an EMBL/GenBank/DDBJ whole genome shotgun (WGS) entry which is preliminary data.</text>
</comment>
<dbReference type="RefSeq" id="WP_121084031.1">
    <property type="nucleotide sequence ID" value="NZ_RBZU01000001.1"/>
</dbReference>
<reference evidence="4 5" key="1">
    <citation type="submission" date="2018-10" db="EMBL/GenBank/DDBJ databases">
        <title>Robbsia sp. DHC34, isolated from soil.</title>
        <authorList>
            <person name="Gao Z.-H."/>
            <person name="Qiu L.-H."/>
        </authorList>
    </citation>
    <scope>NUCLEOTIDE SEQUENCE [LARGE SCALE GENOMIC DNA]</scope>
    <source>
        <strain evidence="4 5">DHC34</strain>
    </source>
</reference>
<sequence>MSATTENASPDRLLGALATYVVQAPGTLDAAASRAARLAIADTVAVALGALPHRPAQLARRYARHYAVPTGATLWGTGQRVLPETAALVNGVPLRGFDYNDIYASVSGGHPSDMIPGLIALAEWFDLSGRRVLDALAVGYEIAVDLFDTFAIKQHGWDYPTLTAIAAACAVARLLRLDEAETRASLAIALTSHFASDEAESNELNTRGDLTMWKRFNGSNATRQAIFAALLAREGVEGVVRPFEGRCGLLAKVPTGDAALATLFERLTPGHALQRVSAVSFKRWPVGSRGQSAIQAALQARAAIGDIARVAQVRISTDRSVFEHLVTKRSDPWHPDSRETADHSLPYIVATALLDGYVHVSSFDVAKVRDPERQRFLNERLSVEVSEALSVGAQGGFPTRVELFDTDGRRFVGEAKAPPGHPLQPFSDADMETKFLENVAPLFGGAAAREIFDTIRSFEDLTHVRDLTSRLVVADTSKIDSDEATIA</sequence>
<comment type="similarity">
    <text evidence="1">Belongs to the PrpD family.</text>
</comment>
<dbReference type="PANTHER" id="PTHR16943:SF8">
    <property type="entry name" value="2-METHYLCITRATE DEHYDRATASE"/>
    <property type="match status" value="1"/>
</dbReference>
<dbReference type="Gene3D" id="3.30.1330.120">
    <property type="entry name" value="2-methylcitrate dehydratase PrpD"/>
    <property type="match status" value="1"/>
</dbReference>
<feature type="domain" description="MmgE/PrpD C-terminal" evidence="3">
    <location>
        <begin position="284"/>
        <end position="454"/>
    </location>
</feature>
<dbReference type="InterPro" id="IPR042183">
    <property type="entry name" value="MmgE/PrpD_sf_1"/>
</dbReference>
<keyword evidence="5" id="KW-1185">Reference proteome</keyword>
<dbReference type="OrthoDB" id="9797528at2"/>
<accession>A0A494YEZ2</accession>
<evidence type="ECO:0000259" key="3">
    <source>
        <dbReference type="Pfam" id="PF19305"/>
    </source>
</evidence>
<dbReference type="InterPro" id="IPR045337">
    <property type="entry name" value="MmgE_PrpD_C"/>
</dbReference>
<dbReference type="EMBL" id="RBZU01000001">
    <property type="protein sequence ID" value="RKP59288.1"/>
    <property type="molecule type" value="Genomic_DNA"/>
</dbReference>
<dbReference type="AlphaFoldDB" id="A0A494YEZ2"/>
<evidence type="ECO:0000259" key="2">
    <source>
        <dbReference type="Pfam" id="PF03972"/>
    </source>
</evidence>
<dbReference type="InterPro" id="IPR005656">
    <property type="entry name" value="MmgE_PrpD"/>
</dbReference>
<dbReference type="Proteomes" id="UP000270342">
    <property type="component" value="Unassembled WGS sequence"/>
</dbReference>
<proteinExistence type="inferred from homology"/>
<name>A0A494YEZ2_9BURK</name>
<dbReference type="Pfam" id="PF19305">
    <property type="entry name" value="MmgE_PrpD_C"/>
    <property type="match status" value="1"/>
</dbReference>
<evidence type="ECO:0000313" key="4">
    <source>
        <dbReference type="EMBL" id="RKP59288.1"/>
    </source>
</evidence>
<organism evidence="4 5">
    <name type="scientific">Pararobbsia silviterrae</name>
    <dbReference type="NCBI Taxonomy" id="1792498"/>
    <lineage>
        <taxon>Bacteria</taxon>
        <taxon>Pseudomonadati</taxon>
        <taxon>Pseudomonadota</taxon>
        <taxon>Betaproteobacteria</taxon>
        <taxon>Burkholderiales</taxon>
        <taxon>Burkholderiaceae</taxon>
        <taxon>Pararobbsia</taxon>
    </lineage>
</organism>
<gene>
    <name evidence="4" type="ORF">D7S86_05240</name>
</gene>
<dbReference type="SUPFAM" id="SSF103378">
    <property type="entry name" value="2-methylcitrate dehydratase PrpD"/>
    <property type="match status" value="1"/>
</dbReference>
<feature type="domain" description="MmgE/PrpD N-terminal" evidence="2">
    <location>
        <begin position="16"/>
        <end position="255"/>
    </location>
</feature>
<evidence type="ECO:0000313" key="5">
    <source>
        <dbReference type="Proteomes" id="UP000270342"/>
    </source>
</evidence>
<protein>
    <submittedName>
        <fullName evidence="4">MmgE/PrpD family protein</fullName>
    </submittedName>
</protein>
<dbReference type="GO" id="GO:0016829">
    <property type="term" value="F:lyase activity"/>
    <property type="evidence" value="ECO:0007669"/>
    <property type="project" value="InterPro"/>
</dbReference>
<dbReference type="InterPro" id="IPR036148">
    <property type="entry name" value="MmgE/PrpD_sf"/>
</dbReference>
<dbReference type="InterPro" id="IPR045336">
    <property type="entry name" value="MmgE_PrpD_N"/>
</dbReference>
<dbReference type="InterPro" id="IPR042188">
    <property type="entry name" value="MmgE/PrpD_sf_2"/>
</dbReference>
<evidence type="ECO:0000256" key="1">
    <source>
        <dbReference type="ARBA" id="ARBA00006174"/>
    </source>
</evidence>